<dbReference type="InterPro" id="IPR052913">
    <property type="entry name" value="Glycopeptide_resist_protein"/>
</dbReference>
<dbReference type="PANTHER" id="PTHR35788">
    <property type="entry name" value="EXPORTED PROTEIN-RELATED"/>
    <property type="match status" value="1"/>
</dbReference>
<name>A0A7W3Y2L3_9ACTN</name>
<dbReference type="Pfam" id="PF04294">
    <property type="entry name" value="VanW"/>
    <property type="match status" value="1"/>
</dbReference>
<reference evidence="3" key="1">
    <citation type="submission" date="2019-10" db="EMBL/GenBank/DDBJ databases">
        <title>Streptomyces sp. nov., a novel actinobacterium isolated from alkaline environment.</title>
        <authorList>
            <person name="Golinska P."/>
        </authorList>
    </citation>
    <scope>NUCLEOTIDE SEQUENCE [LARGE SCALE GENOMIC DNA]</scope>
    <source>
        <strain evidence="3">DSM 42118</strain>
    </source>
</reference>
<evidence type="ECO:0008006" key="4">
    <source>
        <dbReference type="Google" id="ProtNLM"/>
    </source>
</evidence>
<feature type="compositionally biased region" description="Polar residues" evidence="1">
    <location>
        <begin position="12"/>
        <end position="21"/>
    </location>
</feature>
<dbReference type="EMBL" id="VKHT01000501">
    <property type="protein sequence ID" value="MBB0245470.1"/>
    <property type="molecule type" value="Genomic_DNA"/>
</dbReference>
<comment type="caution">
    <text evidence="2">The sequence shown here is derived from an EMBL/GenBank/DDBJ whole genome shotgun (WGS) entry which is preliminary data.</text>
</comment>
<feature type="region of interest" description="Disordered" evidence="1">
    <location>
        <begin position="672"/>
        <end position="697"/>
    </location>
</feature>
<accession>A0A7W3Y2L3</accession>
<evidence type="ECO:0000256" key="1">
    <source>
        <dbReference type="SAM" id="MobiDB-lite"/>
    </source>
</evidence>
<feature type="region of interest" description="Disordered" evidence="1">
    <location>
        <begin position="1"/>
        <end position="103"/>
    </location>
</feature>
<feature type="compositionally biased region" description="Low complexity" evidence="1">
    <location>
        <begin position="674"/>
        <end position="690"/>
    </location>
</feature>
<feature type="compositionally biased region" description="Pro residues" evidence="1">
    <location>
        <begin position="63"/>
        <end position="72"/>
    </location>
</feature>
<keyword evidence="3" id="KW-1185">Reference proteome</keyword>
<proteinExistence type="predicted"/>
<dbReference type="Proteomes" id="UP000538929">
    <property type="component" value="Unassembled WGS sequence"/>
</dbReference>
<dbReference type="AlphaFoldDB" id="A0A7W3Y2L3"/>
<evidence type="ECO:0000313" key="3">
    <source>
        <dbReference type="Proteomes" id="UP000538929"/>
    </source>
</evidence>
<gene>
    <name evidence="2" type="ORF">FNQ90_15505</name>
</gene>
<protein>
    <recommendedName>
        <fullName evidence="4">Peptidoglycan binding domain-containing protein</fullName>
    </recommendedName>
</protein>
<feature type="compositionally biased region" description="Basic and acidic residues" evidence="1">
    <location>
        <begin position="73"/>
        <end position="87"/>
    </location>
</feature>
<sequence length="697" mass="73077">MPAIPGICSEVTECTPSSLSSPRPRFANLRRVGPGASVGTAPPHSARPGPTHPPSARGSPVSHAPPPPAEPPRIPERPAWDPPRAEPEVPGEAGGPGDRDRRPGALERFAALPRPAVIGGVVALGIGGALLIGSFIGGDTIAPGTTVNGVDIGGLSPAAAEERLAEELGPAAEEPIEIVIASPDGADEGSGPLELDPTAAGLAPDFAATVERADRPTLLGRVLGRTGGELDPVVTVEEERARGELAALGEEGGTELREGAISFEEGEPVVTEPVAGTALDVDGALREIRYAYLNDSVERPVELPIEQARPLTDEAEIERALREFAEPAMSAPVTLTAGGESVSVPPTVLGDHLRMEAEGDGTLVPELDGAALAGDPSFLSATEGIVQQPRDAVLGLDGENVVVREDARIGRELDADRLTDTILPLLTEEGTARSAEAPVKETEPRLTADNLDELGITEQMSSFTINFDPAPYRITNIGRAAELINGSLVMPGEIWSFNETVGERTEENGFVEGIIILDDQYQTAAGGGVSAVATTMFNAVFFAGVKPVEYGAHSFYIERYPEGREATVAWGHLDNRFENDSGNAVYILASSTDTSVTITFLGTRKYDEIESVTGPRTNVVEPATREGVADDCVPQPPLEGFDVEVERVFKNGGEEVKRESYRTRYTPRDEVVCEDSGGASAGAAEAAADGEAAEAEE</sequence>
<dbReference type="PANTHER" id="PTHR35788:SF1">
    <property type="entry name" value="EXPORTED PROTEIN"/>
    <property type="match status" value="1"/>
</dbReference>
<dbReference type="InterPro" id="IPR007391">
    <property type="entry name" value="Vancomycin_resist_VanW"/>
</dbReference>
<organism evidence="2 3">
    <name type="scientific">Streptomyces alkaliphilus</name>
    <dbReference type="NCBI Taxonomy" id="1472722"/>
    <lineage>
        <taxon>Bacteria</taxon>
        <taxon>Bacillati</taxon>
        <taxon>Actinomycetota</taxon>
        <taxon>Actinomycetes</taxon>
        <taxon>Kitasatosporales</taxon>
        <taxon>Streptomycetaceae</taxon>
        <taxon>Streptomyces</taxon>
    </lineage>
</organism>
<evidence type="ECO:0000313" key="2">
    <source>
        <dbReference type="EMBL" id="MBB0245470.1"/>
    </source>
</evidence>